<protein>
    <submittedName>
        <fullName evidence="1">Uncharacterized protein</fullName>
    </submittedName>
</protein>
<reference evidence="1 2" key="1">
    <citation type="journal article" date="2019" name="Int. J. Syst. Evol. Microbiol.">
        <title>The Global Catalogue of Microorganisms (GCM) 10K type strain sequencing project: providing services to taxonomists for standard genome sequencing and annotation.</title>
        <authorList>
            <consortium name="The Broad Institute Genomics Platform"/>
            <consortium name="The Broad Institute Genome Sequencing Center for Infectious Disease"/>
            <person name="Wu L."/>
            <person name="Ma J."/>
        </authorList>
    </citation>
    <scope>NUCLEOTIDE SEQUENCE [LARGE SCALE GENOMIC DNA]</scope>
    <source>
        <strain evidence="1 2">JCM 14969</strain>
    </source>
</reference>
<evidence type="ECO:0000313" key="2">
    <source>
        <dbReference type="Proteomes" id="UP001500393"/>
    </source>
</evidence>
<accession>A0ABN2CNF3</accession>
<organism evidence="1 2">
    <name type="scientific">Kribbella sancticallisti</name>
    <dbReference type="NCBI Taxonomy" id="460087"/>
    <lineage>
        <taxon>Bacteria</taxon>
        <taxon>Bacillati</taxon>
        <taxon>Actinomycetota</taxon>
        <taxon>Actinomycetes</taxon>
        <taxon>Propionibacteriales</taxon>
        <taxon>Kribbellaceae</taxon>
        <taxon>Kribbella</taxon>
    </lineage>
</organism>
<proteinExistence type="predicted"/>
<dbReference type="EMBL" id="BAAAOS010000007">
    <property type="protein sequence ID" value="GAA1559637.1"/>
    <property type="molecule type" value="Genomic_DNA"/>
</dbReference>
<keyword evidence="2" id="KW-1185">Reference proteome</keyword>
<comment type="caution">
    <text evidence="1">The sequence shown here is derived from an EMBL/GenBank/DDBJ whole genome shotgun (WGS) entry which is preliminary data.</text>
</comment>
<evidence type="ECO:0000313" key="1">
    <source>
        <dbReference type="EMBL" id="GAA1559637.1"/>
    </source>
</evidence>
<name>A0ABN2CNF3_9ACTN</name>
<dbReference type="Proteomes" id="UP001500393">
    <property type="component" value="Unassembled WGS sequence"/>
</dbReference>
<sequence length="85" mass="9700">MRERLIKRERLAQSGELKASDRVSKAVELFMKDQQALVKAEINSPGTLETYRYQTDKNILPRIGELALEEATTPRVNRVDRGDQG</sequence>
<gene>
    <name evidence="1" type="ORF">GCM10009789_11240</name>
</gene>